<dbReference type="AlphaFoldDB" id="A0A1M6A1Q6"/>
<dbReference type="Pfam" id="PF14232">
    <property type="entry name" value="DUF4334"/>
    <property type="match status" value="1"/>
</dbReference>
<feature type="domain" description="DUF4334" evidence="2">
    <location>
        <begin position="128"/>
        <end position="184"/>
    </location>
</feature>
<gene>
    <name evidence="3" type="ORF">SAMN04488096_10115</name>
</gene>
<dbReference type="OrthoDB" id="8905397at2"/>
<evidence type="ECO:0000259" key="2">
    <source>
        <dbReference type="Pfam" id="PF14232"/>
    </source>
</evidence>
<dbReference type="InterPro" id="IPR025568">
    <property type="entry name" value="DUF4334"/>
</dbReference>
<accession>A0A1M6A1Q6</accession>
<proteinExistence type="predicted"/>
<dbReference type="STRING" id="579105.SAMN04488096_10115"/>
<evidence type="ECO:0000313" key="3">
    <source>
        <dbReference type="EMBL" id="SHI30444.1"/>
    </source>
</evidence>
<evidence type="ECO:0000259" key="1">
    <source>
        <dbReference type="Pfam" id="PF14231"/>
    </source>
</evidence>
<dbReference type="Proteomes" id="UP000184225">
    <property type="component" value="Unassembled WGS sequence"/>
</dbReference>
<sequence length="194" mass="22302">MNFDNKQKVNKELLNELLTNKKGNVADVLRVYDQLESVNLDFMTGRWKGEEIKTGHSLDGMLVPSGWYGKVFISPEEVHPLVFYTKNKTQLYSVNPKYLPMDINVPKNKVLGVLMALSKPFVQTKKSSARLRMIEYRGKYTATMAYDAKPINDHFVKIDENTVLGLMDKKGNSKNFPYAFVLQRDDNTNFKINL</sequence>
<evidence type="ECO:0000313" key="4">
    <source>
        <dbReference type="Proteomes" id="UP000184225"/>
    </source>
</evidence>
<dbReference type="RefSeq" id="WP_073146996.1">
    <property type="nucleotide sequence ID" value="NZ_FQYY01000001.1"/>
</dbReference>
<reference evidence="3 4" key="1">
    <citation type="submission" date="2016-11" db="EMBL/GenBank/DDBJ databases">
        <authorList>
            <person name="Jaros S."/>
            <person name="Januszkiewicz K."/>
            <person name="Wedrychowicz H."/>
        </authorList>
    </citation>
    <scope>NUCLEOTIDE SEQUENCE [LARGE SCALE GENOMIC DNA]</scope>
    <source>
        <strain evidence="3 4">DSM 21425</strain>
    </source>
</reference>
<feature type="domain" description="GXWXG" evidence="1">
    <location>
        <begin position="31"/>
        <end position="87"/>
    </location>
</feature>
<dbReference type="Pfam" id="PF14231">
    <property type="entry name" value="GXWXG"/>
    <property type="match status" value="1"/>
</dbReference>
<protein>
    <submittedName>
        <fullName evidence="3">GXWXG protein</fullName>
    </submittedName>
</protein>
<dbReference type="InterPro" id="IPR025951">
    <property type="entry name" value="GXWXG_dom"/>
</dbReference>
<organism evidence="3 4">
    <name type="scientific">Mesonia phycicola</name>
    <dbReference type="NCBI Taxonomy" id="579105"/>
    <lineage>
        <taxon>Bacteria</taxon>
        <taxon>Pseudomonadati</taxon>
        <taxon>Bacteroidota</taxon>
        <taxon>Flavobacteriia</taxon>
        <taxon>Flavobacteriales</taxon>
        <taxon>Flavobacteriaceae</taxon>
        <taxon>Mesonia</taxon>
    </lineage>
</organism>
<dbReference type="EMBL" id="FQYY01000001">
    <property type="protein sequence ID" value="SHI30444.1"/>
    <property type="molecule type" value="Genomic_DNA"/>
</dbReference>
<name>A0A1M6A1Q6_9FLAO</name>
<dbReference type="Gene3D" id="2.40.128.580">
    <property type="entry name" value="GXWXG domain"/>
    <property type="match status" value="1"/>
</dbReference>
<keyword evidence="4" id="KW-1185">Reference proteome</keyword>